<dbReference type="GeneID" id="24790204"/>
<keyword evidence="2 7" id="KW-0699">rRNA-binding</keyword>
<gene>
    <name evidence="7" type="primary">rps13</name>
    <name evidence="10" type="ORF">MSBR3_2589</name>
</gene>
<dbReference type="RefSeq" id="WP_080942312.1">
    <property type="nucleotide sequence ID" value="NZ_CP009517.1"/>
</dbReference>
<dbReference type="Pfam" id="PF00416">
    <property type="entry name" value="Ribosomal_S13"/>
    <property type="match status" value="1"/>
</dbReference>
<dbReference type="HOGENOM" id="CLU_103849_0_1_2"/>
<keyword evidence="4 7" id="KW-0689">Ribosomal protein</keyword>
<evidence type="ECO:0000313" key="10">
    <source>
        <dbReference type="EMBL" id="AKB83167.1"/>
    </source>
</evidence>
<feature type="region of interest" description="Disordered" evidence="9">
    <location>
        <begin position="142"/>
        <end position="162"/>
    </location>
</feature>
<evidence type="ECO:0000256" key="9">
    <source>
        <dbReference type="SAM" id="MobiDB-lite"/>
    </source>
</evidence>
<dbReference type="NCBIfam" id="TIGR03629">
    <property type="entry name" value="uS13_arch"/>
    <property type="match status" value="1"/>
</dbReference>
<dbReference type="Gene3D" id="1.10.8.50">
    <property type="match status" value="1"/>
</dbReference>
<dbReference type="PATRIC" id="fig|1434107.4.peg.3284"/>
<dbReference type="InterPro" id="IPR018269">
    <property type="entry name" value="Ribosomal_uS13_CS"/>
</dbReference>
<evidence type="ECO:0000256" key="2">
    <source>
        <dbReference type="ARBA" id="ARBA00022730"/>
    </source>
</evidence>
<comment type="similarity">
    <text evidence="1 7 8">Belongs to the universal ribosomal protein uS13 family.</text>
</comment>
<comment type="function">
    <text evidence="7">Located at the top of the head of the 30S subunit, it contacts several helices of the 16S rRNA. In the 70S ribosome it contacts the 23S rRNA (bridge B1a) and protein L5 of the 50S subunit (bridge B1b), connecting the 2 subunits; these bridges are implicated in subunit movement.</text>
</comment>
<dbReference type="PROSITE" id="PS00646">
    <property type="entry name" value="RIBOSOMAL_S13_1"/>
    <property type="match status" value="1"/>
</dbReference>
<dbReference type="AlphaFoldDB" id="A0A0E3SNG7"/>
<name>A0A0E3SNG7_METBA</name>
<evidence type="ECO:0000256" key="1">
    <source>
        <dbReference type="ARBA" id="ARBA00008080"/>
    </source>
</evidence>
<evidence type="ECO:0000256" key="6">
    <source>
        <dbReference type="ARBA" id="ARBA00063089"/>
    </source>
</evidence>
<evidence type="ECO:0000256" key="7">
    <source>
        <dbReference type="HAMAP-Rule" id="MF_01315"/>
    </source>
</evidence>
<dbReference type="GO" id="GO:0015935">
    <property type="term" value="C:small ribosomal subunit"/>
    <property type="evidence" value="ECO:0007669"/>
    <property type="project" value="TreeGrafter"/>
</dbReference>
<keyword evidence="11" id="KW-1185">Reference proteome</keyword>
<dbReference type="FunFam" id="1.10.8.50:FF:000001">
    <property type="entry name" value="30S ribosomal protein S13"/>
    <property type="match status" value="1"/>
</dbReference>
<protein>
    <recommendedName>
        <fullName evidence="7">Small ribosomal subunit protein uS13</fullName>
    </recommendedName>
</protein>
<dbReference type="PANTHER" id="PTHR10871">
    <property type="entry name" value="30S RIBOSOMAL PROTEIN S13/40S RIBOSOMAL PROTEIN S18"/>
    <property type="match status" value="1"/>
</dbReference>
<organism evidence="10 11">
    <name type="scientific">Methanosarcina barkeri 3</name>
    <dbReference type="NCBI Taxonomy" id="1434107"/>
    <lineage>
        <taxon>Archaea</taxon>
        <taxon>Methanobacteriati</taxon>
        <taxon>Methanobacteriota</taxon>
        <taxon>Stenosarchaea group</taxon>
        <taxon>Methanomicrobia</taxon>
        <taxon>Methanosarcinales</taxon>
        <taxon>Methanosarcinaceae</taxon>
        <taxon>Methanosarcina</taxon>
    </lineage>
</organism>
<dbReference type="InterPro" id="IPR027437">
    <property type="entry name" value="Rbsml_uS13_C"/>
</dbReference>
<proteinExistence type="inferred from homology"/>
<dbReference type="PROSITE" id="PS50159">
    <property type="entry name" value="RIBOSOMAL_S13_2"/>
    <property type="match status" value="1"/>
</dbReference>
<dbReference type="GO" id="GO:0005829">
    <property type="term" value="C:cytosol"/>
    <property type="evidence" value="ECO:0007669"/>
    <property type="project" value="TreeGrafter"/>
</dbReference>
<evidence type="ECO:0000256" key="8">
    <source>
        <dbReference type="RuleBase" id="RU003830"/>
    </source>
</evidence>
<dbReference type="HAMAP" id="MF_01315">
    <property type="entry name" value="Ribosomal_uS13"/>
    <property type="match status" value="1"/>
</dbReference>
<accession>A0A0E3SNG7</accession>
<dbReference type="NCBIfam" id="NF003140">
    <property type="entry name" value="PRK04053.1"/>
    <property type="match status" value="1"/>
</dbReference>
<dbReference type="GO" id="GO:0003735">
    <property type="term" value="F:structural constituent of ribosome"/>
    <property type="evidence" value="ECO:0007669"/>
    <property type="project" value="InterPro"/>
</dbReference>
<evidence type="ECO:0000256" key="4">
    <source>
        <dbReference type="ARBA" id="ARBA00022980"/>
    </source>
</evidence>
<evidence type="ECO:0000256" key="5">
    <source>
        <dbReference type="ARBA" id="ARBA00023274"/>
    </source>
</evidence>
<dbReference type="Proteomes" id="UP000033066">
    <property type="component" value="Chromosome"/>
</dbReference>
<dbReference type="SUPFAM" id="SSF46946">
    <property type="entry name" value="S13-like H2TH domain"/>
    <property type="match status" value="1"/>
</dbReference>
<sequence length="162" mass="18301">MLYAFPWREYMVEEKNNEELRHLVRIMNTDLQGAKPVEYALTGLPGIGRRTAILIAKGAGVDPTATLGYLPDEEVAKLDNAIGNFEEIVPSWMLNRQKDLATGQDKHLLGTDILLTFREDINNLKKVRAYRGLRHERGLKVRGQRTKSTGRRGSTVGVSRKK</sequence>
<dbReference type="GO" id="GO:0019843">
    <property type="term" value="F:rRNA binding"/>
    <property type="evidence" value="ECO:0007669"/>
    <property type="project" value="UniProtKB-UniRule"/>
</dbReference>
<reference evidence="10" key="1">
    <citation type="submission" date="2014-07" db="EMBL/GenBank/DDBJ databases">
        <title>Methanogenic archaea and the global carbon cycle.</title>
        <authorList>
            <person name="Henriksen J.R."/>
            <person name="Luke J."/>
            <person name="Reinhart S."/>
            <person name="Benedict M.N."/>
            <person name="Youngblut N.D."/>
            <person name="Metcalf M.E."/>
            <person name="Whitaker R.J."/>
            <person name="Metcalf W.W."/>
        </authorList>
    </citation>
    <scope>NUCLEOTIDE SEQUENCE [LARGE SCALE GENOMIC DNA]</scope>
    <source>
        <strain evidence="10">3</strain>
    </source>
</reference>
<dbReference type="PIRSF" id="PIRSF002134">
    <property type="entry name" value="Ribosomal_S13"/>
    <property type="match status" value="1"/>
</dbReference>
<keyword evidence="3 7" id="KW-0694">RNA-binding</keyword>
<dbReference type="GO" id="GO:0006412">
    <property type="term" value="P:translation"/>
    <property type="evidence" value="ECO:0007669"/>
    <property type="project" value="UniProtKB-UniRule"/>
</dbReference>
<evidence type="ECO:0000256" key="3">
    <source>
        <dbReference type="ARBA" id="ARBA00022884"/>
    </source>
</evidence>
<dbReference type="Gene3D" id="4.10.910.10">
    <property type="entry name" value="30s ribosomal protein s13, domain 2"/>
    <property type="match status" value="1"/>
</dbReference>
<dbReference type="OrthoDB" id="372127at2157"/>
<evidence type="ECO:0000313" key="11">
    <source>
        <dbReference type="Proteomes" id="UP000033066"/>
    </source>
</evidence>
<dbReference type="InterPro" id="IPR019977">
    <property type="entry name" value="Ribosomal_uS13_archaeal"/>
</dbReference>
<comment type="subunit">
    <text evidence="6 7">Part of the 30S ribosomal subunit. Forms a loose heterodimer with protein S19. Forms two bridges to the 50S subunit in the 70S ribosome.</text>
</comment>
<dbReference type="InterPro" id="IPR010979">
    <property type="entry name" value="Ribosomal_uS13-like_H2TH"/>
</dbReference>
<dbReference type="FunFam" id="4.10.910.10:FF:000002">
    <property type="entry name" value="40S ribosomal protein S18"/>
    <property type="match status" value="1"/>
</dbReference>
<dbReference type="STRING" id="1434107.MSBR3_2589"/>
<keyword evidence="5 7" id="KW-0687">Ribonucleoprotein</keyword>
<dbReference type="InterPro" id="IPR001892">
    <property type="entry name" value="Ribosomal_uS13"/>
</dbReference>
<dbReference type="PANTHER" id="PTHR10871:SF3">
    <property type="entry name" value="SMALL RIBOSOMAL SUBUNIT PROTEIN US13"/>
    <property type="match status" value="1"/>
</dbReference>
<dbReference type="EMBL" id="CP009517">
    <property type="protein sequence ID" value="AKB83167.1"/>
    <property type="molecule type" value="Genomic_DNA"/>
</dbReference>
<dbReference type="KEGG" id="mbak:MSBR3_2589"/>